<evidence type="ECO:0008006" key="3">
    <source>
        <dbReference type="Google" id="ProtNLM"/>
    </source>
</evidence>
<dbReference type="Pfam" id="PF13306">
    <property type="entry name" value="LRR_5"/>
    <property type="match status" value="1"/>
</dbReference>
<dbReference type="SUPFAM" id="SSF52058">
    <property type="entry name" value="L domain-like"/>
    <property type="match status" value="2"/>
</dbReference>
<dbReference type="EMBL" id="CAKOGP040001892">
    <property type="protein sequence ID" value="CAJ1955679.1"/>
    <property type="molecule type" value="Genomic_DNA"/>
</dbReference>
<organism evidence="1 2">
    <name type="scientific">Cylindrotheca closterium</name>
    <dbReference type="NCBI Taxonomy" id="2856"/>
    <lineage>
        <taxon>Eukaryota</taxon>
        <taxon>Sar</taxon>
        <taxon>Stramenopiles</taxon>
        <taxon>Ochrophyta</taxon>
        <taxon>Bacillariophyta</taxon>
        <taxon>Bacillariophyceae</taxon>
        <taxon>Bacillariophycidae</taxon>
        <taxon>Bacillariales</taxon>
        <taxon>Bacillariaceae</taxon>
        <taxon>Cylindrotheca</taxon>
    </lineage>
</organism>
<gene>
    <name evidence="1" type="ORF">CYCCA115_LOCUS15870</name>
</gene>
<dbReference type="PANTHER" id="PTHR45661:SF3">
    <property type="entry name" value="IG-LIKE DOMAIN-CONTAINING PROTEIN"/>
    <property type="match status" value="1"/>
</dbReference>
<name>A0AAD2FXD8_9STRA</name>
<proteinExistence type="predicted"/>
<dbReference type="InterPro" id="IPR026906">
    <property type="entry name" value="LRR_5"/>
</dbReference>
<reference evidence="1" key="1">
    <citation type="submission" date="2023-08" db="EMBL/GenBank/DDBJ databases">
        <authorList>
            <person name="Audoor S."/>
            <person name="Bilcke G."/>
        </authorList>
    </citation>
    <scope>NUCLEOTIDE SEQUENCE</scope>
</reference>
<dbReference type="AlphaFoldDB" id="A0AAD2FXD8"/>
<keyword evidence="2" id="KW-1185">Reference proteome</keyword>
<protein>
    <recommendedName>
        <fullName evidence="3">Leucine-rich repeat domain-containing protein</fullName>
    </recommendedName>
</protein>
<dbReference type="Proteomes" id="UP001295423">
    <property type="component" value="Unassembled WGS sequence"/>
</dbReference>
<dbReference type="InterPro" id="IPR032675">
    <property type="entry name" value="LRR_dom_sf"/>
</dbReference>
<evidence type="ECO:0000313" key="1">
    <source>
        <dbReference type="EMBL" id="CAJ1955679.1"/>
    </source>
</evidence>
<dbReference type="InterPro" id="IPR053139">
    <property type="entry name" value="Surface_bspA-like"/>
</dbReference>
<evidence type="ECO:0000313" key="2">
    <source>
        <dbReference type="Proteomes" id="UP001295423"/>
    </source>
</evidence>
<dbReference type="PANTHER" id="PTHR45661">
    <property type="entry name" value="SURFACE ANTIGEN"/>
    <property type="match status" value="1"/>
</dbReference>
<dbReference type="Gene3D" id="3.80.10.10">
    <property type="entry name" value="Ribonuclease Inhibitor"/>
    <property type="match status" value="2"/>
</dbReference>
<accession>A0AAD2FXD8</accession>
<sequence>MTSYYNTYFGNDGETIPEATSDLVIHPHVREVPDQACYRFERLTRVDFGGSTLRTIGKDAFYRCTSLLEIKIPPSVTSIGDQAFQRCQSLTQIRFHEDGHLAFIGDSAFAFCVSLVEVSIPSSVDVIQSSAFHACNRLSRVSFQEGLKVIQSDAFAECVKLENVDIPRTLEELGSRAFCDCTSLQELNIEEGNLRDIGHRAFGNCDKLQTISIPSTVERLEPMAFRGCTSLGVLKFQNGLKYLADGSFYSCKNLQSVALPESIQVICRMAFGRCPKLLSVELGDGPRDLRIYDEAFTGCKSLISICIPPESRTTLSSSDDIHFGGVDINSFEGCTELQNQYGDTNVPIALMHRFDSFPIHKKCYHVSATTTIELAREIESSMHSSQDNTTHDHLADPFRMTPFHILLSAAVCRLDLLQIMLDAYPPYVLGWKDVNGKTAVEYLTQQSFHLDEDSRKMLRMTLQGWMVGCISSWNGLEAWKSDMSDKVNAIVAEDDVEHRQFLLREATVALSRYEQVESTTLLELSLWKIQLNSVNGVLEDGTTRTTVSKDDKEAYRIRNGASVIIPNAIAFLYESNLSYAVR</sequence>
<comment type="caution">
    <text evidence="1">The sequence shown here is derived from an EMBL/GenBank/DDBJ whole genome shotgun (WGS) entry which is preliminary data.</text>
</comment>